<proteinExistence type="predicted"/>
<organism evidence="2 3">
    <name type="scientific">Haloarcula sebkhae</name>
    <dbReference type="NCBI Taxonomy" id="932660"/>
    <lineage>
        <taxon>Archaea</taxon>
        <taxon>Methanobacteriati</taxon>
        <taxon>Methanobacteriota</taxon>
        <taxon>Stenosarchaea group</taxon>
        <taxon>Halobacteria</taxon>
        <taxon>Halobacteriales</taxon>
        <taxon>Haloarculaceae</taxon>
        <taxon>Haloarcula</taxon>
    </lineage>
</organism>
<feature type="region of interest" description="Disordered" evidence="1">
    <location>
        <begin position="30"/>
        <end position="53"/>
    </location>
</feature>
<reference evidence="2" key="1">
    <citation type="journal article" date="2014" name="Int. J. Syst. Evol. Microbiol.">
        <title>Complete genome sequence of Corynebacterium casei LMG S-19264T (=DSM 44701T), isolated from a smear-ripened cheese.</title>
        <authorList>
            <consortium name="US DOE Joint Genome Institute (JGI-PGF)"/>
            <person name="Walter F."/>
            <person name="Albersmeier A."/>
            <person name="Kalinowski J."/>
            <person name="Ruckert C."/>
        </authorList>
    </citation>
    <scope>NUCLEOTIDE SEQUENCE</scope>
    <source>
        <strain evidence="2">JCM 19018</strain>
    </source>
</reference>
<sequence length="80" mass="8318">MAGARGGRSGINASPKVVYFDDGLSPATIDGMGAPNGIGHSMEPLDPETSSHESACDVLTLSVVFPLYLSSLDDKTSIRH</sequence>
<reference evidence="2" key="2">
    <citation type="submission" date="2020-09" db="EMBL/GenBank/DDBJ databases">
        <authorList>
            <person name="Sun Q."/>
            <person name="Ohkuma M."/>
        </authorList>
    </citation>
    <scope>NUCLEOTIDE SEQUENCE</scope>
    <source>
        <strain evidence="2">JCM 19018</strain>
    </source>
</reference>
<protein>
    <submittedName>
        <fullName evidence="2">Uncharacterized protein</fullName>
    </submittedName>
</protein>
<gene>
    <name evidence="2" type="ORF">GCM10009067_32040</name>
</gene>
<accession>A0A830EPB6</accession>
<dbReference type="Proteomes" id="UP000614221">
    <property type="component" value="Unassembled WGS sequence"/>
</dbReference>
<evidence type="ECO:0000256" key="1">
    <source>
        <dbReference type="SAM" id="MobiDB-lite"/>
    </source>
</evidence>
<comment type="caution">
    <text evidence="2">The sequence shown here is derived from an EMBL/GenBank/DDBJ whole genome shotgun (WGS) entry which is preliminary data.</text>
</comment>
<dbReference type="AlphaFoldDB" id="A0A830EPB6"/>
<dbReference type="EMBL" id="BMPD01000006">
    <property type="protein sequence ID" value="GGK77212.1"/>
    <property type="molecule type" value="Genomic_DNA"/>
</dbReference>
<name>A0A830EPB6_9EURY</name>
<evidence type="ECO:0000313" key="2">
    <source>
        <dbReference type="EMBL" id="GGK77212.1"/>
    </source>
</evidence>
<evidence type="ECO:0000313" key="3">
    <source>
        <dbReference type="Proteomes" id="UP000614221"/>
    </source>
</evidence>